<sequence length="332" mass="36463">MKRILKAGIFAAVFLLYFMGVRANGPLQEEISTVTLFMENQGTDLAAAREICRQEEEEEQGEEDTGGALPLCFWGEEPKRTLTCRETGSSSIVTEILTWGSPQLILPEGEALFLWEDGCLLDRETSFELFGTENAAGQIVWCQDKPCTVRGTFESSRNLMIRQVREEDGETLRAVSMKLSDTDQAAAQTQQFSLKYGLTGEWVDFIFWGALAQDLLLLLPGILCGAGVRQLARTGREMGTSWGKAAFYLGGGLLGVGAVLVLSGYFTVPASMIPGEWSDFSFWENFWDRQRSNLLTILQTAQGEAQLTMLGHFGISVLGSISSAVGCGMMLK</sequence>
<organism evidence="2 3">
    <name type="scientific">Candidatus Choladousia intestinavium</name>
    <dbReference type="NCBI Taxonomy" id="2840727"/>
    <lineage>
        <taxon>Bacteria</taxon>
        <taxon>Bacillati</taxon>
        <taxon>Bacillota</taxon>
        <taxon>Clostridia</taxon>
        <taxon>Lachnospirales</taxon>
        <taxon>Lachnospiraceae</taxon>
        <taxon>Lachnospiraceae incertae sedis</taxon>
        <taxon>Candidatus Choladousia</taxon>
    </lineage>
</organism>
<name>A0A9D1AEY6_9FIRM</name>
<dbReference type="EMBL" id="DVGK01000109">
    <property type="protein sequence ID" value="HIR14137.1"/>
    <property type="molecule type" value="Genomic_DNA"/>
</dbReference>
<keyword evidence="1" id="KW-1133">Transmembrane helix</keyword>
<dbReference type="AlphaFoldDB" id="A0A9D1AEY6"/>
<evidence type="ECO:0000256" key="1">
    <source>
        <dbReference type="SAM" id="Phobius"/>
    </source>
</evidence>
<accession>A0A9D1AEY6</accession>
<comment type="caution">
    <text evidence="2">The sequence shown here is derived from an EMBL/GenBank/DDBJ whole genome shotgun (WGS) entry which is preliminary data.</text>
</comment>
<proteinExistence type="predicted"/>
<reference evidence="2" key="2">
    <citation type="journal article" date="2021" name="PeerJ">
        <title>Extensive microbial diversity within the chicken gut microbiome revealed by metagenomics and culture.</title>
        <authorList>
            <person name="Gilroy R."/>
            <person name="Ravi A."/>
            <person name="Getino M."/>
            <person name="Pursley I."/>
            <person name="Horton D.L."/>
            <person name="Alikhan N.F."/>
            <person name="Baker D."/>
            <person name="Gharbi K."/>
            <person name="Hall N."/>
            <person name="Watson M."/>
            <person name="Adriaenssens E.M."/>
            <person name="Foster-Nyarko E."/>
            <person name="Jarju S."/>
            <person name="Secka A."/>
            <person name="Antonio M."/>
            <person name="Oren A."/>
            <person name="Chaudhuri R.R."/>
            <person name="La Ragione R."/>
            <person name="Hildebrand F."/>
            <person name="Pallen M.J."/>
        </authorList>
    </citation>
    <scope>NUCLEOTIDE SEQUENCE</scope>
    <source>
        <strain evidence="2">ChiSjej4B22-8148</strain>
    </source>
</reference>
<protein>
    <submittedName>
        <fullName evidence="2">Uncharacterized protein</fullName>
    </submittedName>
</protein>
<reference evidence="2" key="1">
    <citation type="submission" date="2020-10" db="EMBL/GenBank/DDBJ databases">
        <authorList>
            <person name="Gilroy R."/>
        </authorList>
    </citation>
    <scope>NUCLEOTIDE SEQUENCE</scope>
    <source>
        <strain evidence="2">ChiSjej4B22-8148</strain>
    </source>
</reference>
<dbReference type="Proteomes" id="UP000886757">
    <property type="component" value="Unassembled WGS sequence"/>
</dbReference>
<feature type="transmembrane region" description="Helical" evidence="1">
    <location>
        <begin position="205"/>
        <end position="224"/>
    </location>
</feature>
<evidence type="ECO:0000313" key="2">
    <source>
        <dbReference type="EMBL" id="HIR14137.1"/>
    </source>
</evidence>
<feature type="transmembrane region" description="Helical" evidence="1">
    <location>
        <begin position="245"/>
        <end position="268"/>
    </location>
</feature>
<gene>
    <name evidence="2" type="ORF">IAB31_09475</name>
</gene>
<feature type="transmembrane region" description="Helical" evidence="1">
    <location>
        <begin position="309"/>
        <end position="331"/>
    </location>
</feature>
<evidence type="ECO:0000313" key="3">
    <source>
        <dbReference type="Proteomes" id="UP000886757"/>
    </source>
</evidence>
<keyword evidence="1" id="KW-0472">Membrane</keyword>
<keyword evidence="1" id="KW-0812">Transmembrane</keyword>